<keyword evidence="2 6" id="KW-0698">rRNA processing</keyword>
<dbReference type="PANTHER" id="PTHR46111">
    <property type="entry name" value="RIBOSOMAL RNA SMALL SUBUNIT METHYLTRANSFERASE I"/>
    <property type="match status" value="1"/>
</dbReference>
<dbReference type="InterPro" id="IPR014777">
    <property type="entry name" value="4pyrrole_Mease_sub1"/>
</dbReference>
<sequence length="286" mass="30020">MPGPQPVAAGLHLVATPIGNLRDITLRALDTLHAADRIYAEDTRVARKLLDAYGVSAKPRPCHDHNEDRVTPEILAALEAGETVALVSDAGTPLVSDPGFRLARAALEAGHRVHSLPGACAPIAALTISGLPSDTFLFDGFPPSKTAARKKRFEVLRTVPATLVFFESAQRLAASLSDMAKVFGSRPAAVARELTKKFEEVRRGTLDDLAAHYDAEGPPRGEIVVLCGPPEAGSLDWGEADVDAALAEAVPALGVKGASQAVAGVSGWSKRDLYARAQALKDSGTP</sequence>
<comment type="similarity">
    <text evidence="6">Belongs to the methyltransferase superfamily. RsmI family.</text>
</comment>
<dbReference type="EMBL" id="JAZDRO010000001">
    <property type="protein sequence ID" value="MEE2565419.1"/>
    <property type="molecule type" value="Genomic_DNA"/>
</dbReference>
<evidence type="ECO:0000256" key="1">
    <source>
        <dbReference type="ARBA" id="ARBA00022490"/>
    </source>
</evidence>
<dbReference type="GO" id="GO:0008168">
    <property type="term" value="F:methyltransferase activity"/>
    <property type="evidence" value="ECO:0007669"/>
    <property type="project" value="UniProtKB-KW"/>
</dbReference>
<evidence type="ECO:0000256" key="3">
    <source>
        <dbReference type="ARBA" id="ARBA00022603"/>
    </source>
</evidence>
<dbReference type="PANTHER" id="PTHR46111:SF1">
    <property type="entry name" value="RIBOSOMAL RNA SMALL SUBUNIT METHYLTRANSFERASE I"/>
    <property type="match status" value="1"/>
</dbReference>
<dbReference type="Gene3D" id="3.30.950.10">
    <property type="entry name" value="Methyltransferase, Cobalt-precorrin-4 Transmethylase, Domain 2"/>
    <property type="match status" value="1"/>
</dbReference>
<accession>A0ABU7LV56</accession>
<evidence type="ECO:0000256" key="5">
    <source>
        <dbReference type="ARBA" id="ARBA00022691"/>
    </source>
</evidence>
<evidence type="ECO:0000256" key="4">
    <source>
        <dbReference type="ARBA" id="ARBA00022679"/>
    </source>
</evidence>
<gene>
    <name evidence="6 9" type="primary">rsmI</name>
    <name evidence="9" type="ORF">V0U35_01905</name>
</gene>
<keyword evidence="3 6" id="KW-0489">Methyltransferase</keyword>
<comment type="function">
    <text evidence="6">Catalyzes the 2'-O-methylation of the ribose of cytidine 1402 (C1402) in 16S rRNA.</text>
</comment>
<dbReference type="Pfam" id="PF00590">
    <property type="entry name" value="TP_methylase"/>
    <property type="match status" value="1"/>
</dbReference>
<evidence type="ECO:0000313" key="10">
    <source>
        <dbReference type="Proteomes" id="UP001310692"/>
    </source>
</evidence>
<dbReference type="HAMAP" id="MF_01877">
    <property type="entry name" value="16SrRNA_methyltr_I"/>
    <property type="match status" value="1"/>
</dbReference>
<keyword evidence="5 6" id="KW-0949">S-adenosyl-L-methionine</keyword>
<dbReference type="PROSITE" id="PS01296">
    <property type="entry name" value="RSMI"/>
    <property type="match status" value="1"/>
</dbReference>
<dbReference type="EC" id="2.1.1.198" evidence="6"/>
<evidence type="ECO:0000313" key="9">
    <source>
        <dbReference type="EMBL" id="MEE2565419.1"/>
    </source>
</evidence>
<keyword evidence="10" id="KW-1185">Reference proteome</keyword>
<evidence type="ECO:0000256" key="2">
    <source>
        <dbReference type="ARBA" id="ARBA00022552"/>
    </source>
</evidence>
<reference evidence="9 10" key="1">
    <citation type="submission" date="2024-01" db="EMBL/GenBank/DDBJ databases">
        <title>Hyphobacterium bacterium isolated from marine sediment.</title>
        <authorList>
            <person name="Zhao S."/>
        </authorList>
    </citation>
    <scope>NUCLEOTIDE SEQUENCE [LARGE SCALE GENOMIC DNA]</scope>
    <source>
        <strain evidence="9 10">Y60-23</strain>
    </source>
</reference>
<dbReference type="GO" id="GO:0032259">
    <property type="term" value="P:methylation"/>
    <property type="evidence" value="ECO:0007669"/>
    <property type="project" value="UniProtKB-KW"/>
</dbReference>
<dbReference type="Gene3D" id="3.40.1010.10">
    <property type="entry name" value="Cobalt-precorrin-4 Transmethylase, Domain 1"/>
    <property type="match status" value="1"/>
</dbReference>
<dbReference type="InterPro" id="IPR000878">
    <property type="entry name" value="4pyrrol_Mease"/>
</dbReference>
<dbReference type="InterPro" id="IPR018063">
    <property type="entry name" value="SAM_MeTrfase_RsmI_CS"/>
</dbReference>
<name>A0ABU7LV56_9PROT</name>
<dbReference type="InterPro" id="IPR014776">
    <property type="entry name" value="4pyrrole_Mease_sub2"/>
</dbReference>
<evidence type="ECO:0000256" key="6">
    <source>
        <dbReference type="HAMAP-Rule" id="MF_01877"/>
    </source>
</evidence>
<comment type="caution">
    <text evidence="9">The sequence shown here is derived from an EMBL/GenBank/DDBJ whole genome shotgun (WGS) entry which is preliminary data.</text>
</comment>
<dbReference type="PIRSF" id="PIRSF005917">
    <property type="entry name" value="MTase_YraL"/>
    <property type="match status" value="1"/>
</dbReference>
<feature type="domain" description="Tetrapyrrole methylase" evidence="7">
    <location>
        <begin position="11"/>
        <end position="210"/>
    </location>
</feature>
<dbReference type="NCBIfam" id="TIGR00096">
    <property type="entry name" value="16S rRNA (cytidine(1402)-2'-O)-methyltransferase"/>
    <property type="match status" value="1"/>
</dbReference>
<dbReference type="InterPro" id="IPR008189">
    <property type="entry name" value="rRNA_ssu_MeTfrase_I"/>
</dbReference>
<dbReference type="InterPro" id="IPR035996">
    <property type="entry name" value="4pyrrol_Methylase_sf"/>
</dbReference>
<keyword evidence="4 6" id="KW-0808">Transferase</keyword>
<organism evidence="9 10">
    <name type="scientific">Hyphobacterium marinum</name>
    <dbReference type="NCBI Taxonomy" id="3116574"/>
    <lineage>
        <taxon>Bacteria</taxon>
        <taxon>Pseudomonadati</taxon>
        <taxon>Pseudomonadota</taxon>
        <taxon>Alphaproteobacteria</taxon>
        <taxon>Maricaulales</taxon>
        <taxon>Maricaulaceae</taxon>
        <taxon>Hyphobacterium</taxon>
    </lineage>
</organism>
<dbReference type="InterPro" id="IPR053910">
    <property type="entry name" value="RsmI_HTH"/>
</dbReference>
<dbReference type="CDD" id="cd11648">
    <property type="entry name" value="RsmI"/>
    <property type="match status" value="1"/>
</dbReference>
<proteinExistence type="inferred from homology"/>
<evidence type="ECO:0000259" key="7">
    <source>
        <dbReference type="Pfam" id="PF00590"/>
    </source>
</evidence>
<dbReference type="Proteomes" id="UP001310692">
    <property type="component" value="Unassembled WGS sequence"/>
</dbReference>
<comment type="catalytic activity">
    <reaction evidence="6">
        <text>cytidine(1402) in 16S rRNA + S-adenosyl-L-methionine = 2'-O-methylcytidine(1402) in 16S rRNA + S-adenosyl-L-homocysteine + H(+)</text>
        <dbReference type="Rhea" id="RHEA:42924"/>
        <dbReference type="Rhea" id="RHEA-COMP:10285"/>
        <dbReference type="Rhea" id="RHEA-COMP:10286"/>
        <dbReference type="ChEBI" id="CHEBI:15378"/>
        <dbReference type="ChEBI" id="CHEBI:57856"/>
        <dbReference type="ChEBI" id="CHEBI:59789"/>
        <dbReference type="ChEBI" id="CHEBI:74495"/>
        <dbReference type="ChEBI" id="CHEBI:82748"/>
        <dbReference type="EC" id="2.1.1.198"/>
    </reaction>
</comment>
<dbReference type="SUPFAM" id="SSF53790">
    <property type="entry name" value="Tetrapyrrole methylase"/>
    <property type="match status" value="1"/>
</dbReference>
<keyword evidence="1 6" id="KW-0963">Cytoplasm</keyword>
<dbReference type="Pfam" id="PF23016">
    <property type="entry name" value="RsmI_C"/>
    <property type="match status" value="1"/>
</dbReference>
<protein>
    <recommendedName>
        <fullName evidence="6">Ribosomal RNA small subunit methyltransferase I</fullName>
        <ecNumber evidence="6">2.1.1.198</ecNumber>
    </recommendedName>
    <alternativeName>
        <fullName evidence="6">16S rRNA 2'-O-ribose C1402 methyltransferase</fullName>
    </alternativeName>
    <alternativeName>
        <fullName evidence="6">rRNA (cytidine-2'-O-)-methyltransferase RsmI</fullName>
    </alternativeName>
</protein>
<comment type="subcellular location">
    <subcellularLocation>
        <location evidence="6">Cytoplasm</location>
    </subcellularLocation>
</comment>
<feature type="domain" description="RsmI HTH" evidence="8">
    <location>
        <begin position="239"/>
        <end position="281"/>
    </location>
</feature>
<evidence type="ECO:0000259" key="8">
    <source>
        <dbReference type="Pfam" id="PF23016"/>
    </source>
</evidence>